<protein>
    <submittedName>
        <fullName evidence="2">Uncharacterized protein</fullName>
    </submittedName>
</protein>
<sequence>MSQTANPEITGDDSSTPYDPEAIICATEILSAPPSSLSPSRTSSTSNSSPLCDPAAMVYTSEPSSPSSSPASSTSEPSSPPPPPSPRRWKWHCHRCGRSLPMAARRDLRGCGHTRCTARSPRAERLGFEEHKKRIQRLHRESILSGRGRPGEQRYSVHDKLGRTRLLELLDTDTEFGSKGKAIGTDVDTESVAAATALPSQRAASGVILDSQTRTASVAASTSQERADSITTTSVNSGQADGNVSTASPTASAQDSTSRAPAGSSSPAQSTQQGNSSTTTTASTSTTTAPGTTTSKRKRPAGLDKCTTSFDYAGWADWGEWRRAEKRRRVIREMDRERAEQESWARSNALAVAMFAASREEEGRTAAEEEEEEDDSVKETGSVDWEIIAEALDGALKDARGQRGEGGGGRGPQDHTEEHKEFQMTNSRVDTLFLRETSPDGEFDEIFPVLAREREMLKKGTTHAKRSPVGTLFPRPGGVVGGEPDVFAMPPHLQSLADTAPAEQKGQEAQDQDEKRKEYEPTPPALTIAPGPPPTPRPEQAAALPKLPPRPTLKDWRKEFAHDCLMDCDYVRQCRKKRRSEAAEKVWHEDKVAKGRRAMTQ</sequence>
<feature type="region of interest" description="Disordered" evidence="1">
    <location>
        <begin position="396"/>
        <end position="430"/>
    </location>
</feature>
<dbReference type="AlphaFoldDB" id="A0A136JGW7"/>
<evidence type="ECO:0000313" key="3">
    <source>
        <dbReference type="Proteomes" id="UP000070501"/>
    </source>
</evidence>
<reference evidence="3" key="1">
    <citation type="submission" date="2016-02" db="EMBL/GenBank/DDBJ databases">
        <title>Draft genome sequence of Microdochium bolleyi, a fungal endophyte of beachgrass.</title>
        <authorList>
            <consortium name="DOE Joint Genome Institute"/>
            <person name="David A.S."/>
            <person name="May G."/>
            <person name="Haridas S."/>
            <person name="Lim J."/>
            <person name="Wang M."/>
            <person name="Labutti K."/>
            <person name="Lipzen A."/>
            <person name="Barry K."/>
            <person name="Grigoriev I.V."/>
        </authorList>
    </citation>
    <scope>NUCLEOTIDE SEQUENCE [LARGE SCALE GENOMIC DNA]</scope>
    <source>
        <strain evidence="3">J235TASD1</strain>
    </source>
</reference>
<organism evidence="2 3">
    <name type="scientific">Microdochium bolleyi</name>
    <dbReference type="NCBI Taxonomy" id="196109"/>
    <lineage>
        <taxon>Eukaryota</taxon>
        <taxon>Fungi</taxon>
        <taxon>Dikarya</taxon>
        <taxon>Ascomycota</taxon>
        <taxon>Pezizomycotina</taxon>
        <taxon>Sordariomycetes</taxon>
        <taxon>Xylariomycetidae</taxon>
        <taxon>Xylariales</taxon>
        <taxon>Microdochiaceae</taxon>
        <taxon>Microdochium</taxon>
    </lineage>
</organism>
<feature type="region of interest" description="Disordered" evidence="1">
    <location>
        <begin position="219"/>
        <end position="306"/>
    </location>
</feature>
<feature type="compositionally biased region" description="Polar residues" evidence="1">
    <location>
        <begin position="1"/>
        <end position="17"/>
    </location>
</feature>
<feature type="region of interest" description="Disordered" evidence="1">
    <location>
        <begin position="579"/>
        <end position="601"/>
    </location>
</feature>
<feature type="compositionally biased region" description="Low complexity" evidence="1">
    <location>
        <begin position="60"/>
        <end position="77"/>
    </location>
</feature>
<dbReference type="OrthoDB" id="10680265at2759"/>
<feature type="compositionally biased region" description="Low complexity" evidence="1">
    <location>
        <begin position="268"/>
        <end position="294"/>
    </location>
</feature>
<feature type="compositionally biased region" description="Low complexity" evidence="1">
    <location>
        <begin position="30"/>
        <end position="51"/>
    </location>
</feature>
<evidence type="ECO:0000313" key="2">
    <source>
        <dbReference type="EMBL" id="KXJ96336.1"/>
    </source>
</evidence>
<dbReference type="InParanoid" id="A0A136JGW7"/>
<feature type="region of interest" description="Disordered" evidence="1">
    <location>
        <begin position="458"/>
        <end position="553"/>
    </location>
</feature>
<dbReference type="Proteomes" id="UP000070501">
    <property type="component" value="Unassembled WGS sequence"/>
</dbReference>
<feature type="compositionally biased region" description="Basic and acidic residues" evidence="1">
    <location>
        <begin position="505"/>
        <end position="520"/>
    </location>
</feature>
<feature type="compositionally biased region" description="Basic and acidic residues" evidence="1">
    <location>
        <begin position="580"/>
        <end position="593"/>
    </location>
</feature>
<feature type="compositionally biased region" description="Basic and acidic residues" evidence="1">
    <location>
        <begin position="358"/>
        <end position="367"/>
    </location>
</feature>
<feature type="compositionally biased region" description="Polar residues" evidence="1">
    <location>
        <begin position="219"/>
        <end position="267"/>
    </location>
</feature>
<feature type="region of interest" description="Disordered" evidence="1">
    <location>
        <begin position="1"/>
        <end position="90"/>
    </location>
</feature>
<accession>A0A136JGW7</accession>
<feature type="region of interest" description="Disordered" evidence="1">
    <location>
        <begin position="357"/>
        <end position="383"/>
    </location>
</feature>
<keyword evidence="3" id="KW-1185">Reference proteome</keyword>
<proteinExistence type="predicted"/>
<feature type="compositionally biased region" description="Basic and acidic residues" evidence="1">
    <location>
        <begin position="412"/>
        <end position="422"/>
    </location>
</feature>
<dbReference type="EMBL" id="KQ964245">
    <property type="protein sequence ID" value="KXJ96336.1"/>
    <property type="molecule type" value="Genomic_DNA"/>
</dbReference>
<evidence type="ECO:0000256" key="1">
    <source>
        <dbReference type="SAM" id="MobiDB-lite"/>
    </source>
</evidence>
<name>A0A136JGW7_9PEZI</name>
<gene>
    <name evidence="2" type="ORF">Micbo1qcDRAFT_199161</name>
</gene>